<dbReference type="InterPro" id="IPR036277">
    <property type="entry name" value="SMC_hinge_sf"/>
</dbReference>
<dbReference type="HAMAP" id="MF_01894">
    <property type="entry name" value="Smc_prok"/>
    <property type="match status" value="1"/>
</dbReference>
<dbReference type="RefSeq" id="WP_102197454.1">
    <property type="nucleotide sequence ID" value="NZ_CAUPDS010000009.1"/>
</dbReference>
<evidence type="ECO:0000256" key="3">
    <source>
        <dbReference type="ARBA" id="ARBA00022840"/>
    </source>
</evidence>
<evidence type="ECO:0000313" key="8">
    <source>
        <dbReference type="EMBL" id="PMC82367.1"/>
    </source>
</evidence>
<feature type="coiled-coil region" evidence="6">
    <location>
        <begin position="999"/>
        <end position="1030"/>
    </location>
</feature>
<evidence type="ECO:0000256" key="1">
    <source>
        <dbReference type="ARBA" id="ARBA00022490"/>
    </source>
</evidence>
<feature type="domain" description="SMC hinge" evidence="7">
    <location>
        <begin position="527"/>
        <end position="640"/>
    </location>
</feature>
<comment type="subcellular location">
    <subcellularLocation>
        <location evidence="6">Cytoplasm</location>
    </subcellularLocation>
</comment>
<keyword evidence="5 6" id="KW-0238">DNA-binding</keyword>
<evidence type="ECO:0000256" key="5">
    <source>
        <dbReference type="ARBA" id="ARBA00023125"/>
    </source>
</evidence>
<dbReference type="AlphaFoldDB" id="A0A2N6UKM4"/>
<evidence type="ECO:0000259" key="7">
    <source>
        <dbReference type="SMART" id="SM00968"/>
    </source>
</evidence>
<keyword evidence="2 6" id="KW-0547">Nucleotide-binding</keyword>
<dbReference type="GO" id="GO:0006260">
    <property type="term" value="P:DNA replication"/>
    <property type="evidence" value="ECO:0007669"/>
    <property type="project" value="UniProtKB-UniRule"/>
</dbReference>
<dbReference type="InterPro" id="IPR024704">
    <property type="entry name" value="SMC"/>
</dbReference>
<dbReference type="PIRSF" id="PIRSF005719">
    <property type="entry name" value="SMC"/>
    <property type="match status" value="1"/>
</dbReference>
<dbReference type="InterPro" id="IPR027417">
    <property type="entry name" value="P-loop_NTPase"/>
</dbReference>
<dbReference type="NCBIfam" id="TIGR02168">
    <property type="entry name" value="SMC_prok_B"/>
    <property type="match status" value="1"/>
</dbReference>
<dbReference type="EMBL" id="PNHP01000001">
    <property type="protein sequence ID" value="PMC82367.1"/>
    <property type="molecule type" value="Genomic_DNA"/>
</dbReference>
<dbReference type="GO" id="GO:0003677">
    <property type="term" value="F:DNA binding"/>
    <property type="evidence" value="ECO:0007669"/>
    <property type="project" value="UniProtKB-UniRule"/>
</dbReference>
<dbReference type="InterPro" id="IPR010935">
    <property type="entry name" value="SMC_hinge"/>
</dbReference>
<reference evidence="8 9" key="1">
    <citation type="submission" date="2017-09" db="EMBL/GenBank/DDBJ databases">
        <title>Bacterial strain isolated from the female urinary microbiota.</title>
        <authorList>
            <person name="Thomas-White K."/>
            <person name="Kumar N."/>
            <person name="Forster S."/>
            <person name="Putonti C."/>
            <person name="Lawley T."/>
            <person name="Wolfe A.J."/>
        </authorList>
    </citation>
    <scope>NUCLEOTIDE SEQUENCE [LARGE SCALE GENOMIC DNA]</scope>
    <source>
        <strain evidence="8 9">UMB0204</strain>
    </source>
</reference>
<comment type="function">
    <text evidence="6">Required for chromosome condensation and partitioning.</text>
</comment>
<gene>
    <name evidence="6 8" type="primary">smc</name>
    <name evidence="8" type="ORF">CJ192_01140</name>
</gene>
<dbReference type="Gene3D" id="3.30.70.1620">
    <property type="match status" value="1"/>
</dbReference>
<proteinExistence type="inferred from homology"/>
<dbReference type="GO" id="GO:0007062">
    <property type="term" value="P:sister chromatid cohesion"/>
    <property type="evidence" value="ECO:0007669"/>
    <property type="project" value="InterPro"/>
</dbReference>
<keyword evidence="1 6" id="KW-0963">Cytoplasm</keyword>
<feature type="binding site" evidence="6">
    <location>
        <begin position="35"/>
        <end position="42"/>
    </location>
    <ligand>
        <name>ATP</name>
        <dbReference type="ChEBI" id="CHEBI:30616"/>
    </ligand>
</feature>
<comment type="caution">
    <text evidence="8">The sequence shown here is derived from an EMBL/GenBank/DDBJ whole genome shotgun (WGS) entry which is preliminary data.</text>
</comment>
<keyword evidence="4 6" id="KW-0175">Coiled coil</keyword>
<dbReference type="GO" id="GO:0005737">
    <property type="term" value="C:cytoplasm"/>
    <property type="evidence" value="ECO:0007669"/>
    <property type="project" value="UniProtKB-SubCell"/>
</dbReference>
<dbReference type="InterPro" id="IPR003395">
    <property type="entry name" value="RecF/RecN/SMC_N"/>
</dbReference>
<evidence type="ECO:0000313" key="9">
    <source>
        <dbReference type="Proteomes" id="UP000235658"/>
    </source>
</evidence>
<dbReference type="Pfam" id="PF02463">
    <property type="entry name" value="SMC_N"/>
    <property type="match status" value="2"/>
</dbReference>
<dbReference type="Gene3D" id="3.40.50.300">
    <property type="entry name" value="P-loop containing nucleotide triphosphate hydrolases"/>
    <property type="match status" value="2"/>
</dbReference>
<dbReference type="GO" id="GO:0005694">
    <property type="term" value="C:chromosome"/>
    <property type="evidence" value="ECO:0007669"/>
    <property type="project" value="InterPro"/>
</dbReference>
<dbReference type="SUPFAM" id="SSF52540">
    <property type="entry name" value="P-loop containing nucleoside triphosphate hydrolases"/>
    <property type="match status" value="1"/>
</dbReference>
<dbReference type="Proteomes" id="UP000235658">
    <property type="component" value="Unassembled WGS sequence"/>
</dbReference>
<dbReference type="SUPFAM" id="SSF75553">
    <property type="entry name" value="Smc hinge domain"/>
    <property type="match status" value="1"/>
</dbReference>
<feature type="coiled-coil region" evidence="6">
    <location>
        <begin position="412"/>
        <end position="481"/>
    </location>
</feature>
<dbReference type="GO" id="GO:0016887">
    <property type="term" value="F:ATP hydrolysis activity"/>
    <property type="evidence" value="ECO:0007669"/>
    <property type="project" value="InterPro"/>
</dbReference>
<feature type="coiled-coil region" evidence="6">
    <location>
        <begin position="772"/>
        <end position="939"/>
    </location>
</feature>
<evidence type="ECO:0000256" key="2">
    <source>
        <dbReference type="ARBA" id="ARBA00022741"/>
    </source>
</evidence>
<comment type="subunit">
    <text evidence="6">Homodimer.</text>
</comment>
<dbReference type="Gene3D" id="1.20.1060.20">
    <property type="match status" value="1"/>
</dbReference>
<comment type="domain">
    <text evidence="6">Contains large globular domains required for ATP hydrolysis at each terminus and a third globular domain forming a flexible hinge near the middle of the molecule. These domains are separated by coiled-coil structures.</text>
</comment>
<organism evidence="8 9">
    <name type="scientific">Anaerococcus hydrogenalis</name>
    <dbReference type="NCBI Taxonomy" id="33029"/>
    <lineage>
        <taxon>Bacteria</taxon>
        <taxon>Bacillati</taxon>
        <taxon>Bacillota</taxon>
        <taxon>Tissierellia</taxon>
        <taxon>Tissierellales</taxon>
        <taxon>Peptoniphilaceae</taxon>
        <taxon>Anaerococcus</taxon>
    </lineage>
</organism>
<dbReference type="SMART" id="SM00968">
    <property type="entry name" value="SMC_hinge"/>
    <property type="match status" value="1"/>
</dbReference>
<evidence type="ECO:0000256" key="6">
    <source>
        <dbReference type="HAMAP-Rule" id="MF_01894"/>
    </source>
</evidence>
<accession>A0A2N6UKM4</accession>
<dbReference type="GO" id="GO:0007059">
    <property type="term" value="P:chromosome segregation"/>
    <property type="evidence" value="ECO:0007669"/>
    <property type="project" value="UniProtKB-UniRule"/>
</dbReference>
<dbReference type="PANTHER" id="PTHR43977">
    <property type="entry name" value="STRUCTURAL MAINTENANCE OF CHROMOSOMES PROTEIN 3"/>
    <property type="match status" value="1"/>
</dbReference>
<dbReference type="InterPro" id="IPR011890">
    <property type="entry name" value="SMC_prok"/>
</dbReference>
<comment type="similarity">
    <text evidence="6">Belongs to the SMC family.</text>
</comment>
<protein>
    <recommendedName>
        <fullName evidence="6">Chromosome partition protein Smc</fullName>
    </recommendedName>
</protein>
<dbReference type="GO" id="GO:0005524">
    <property type="term" value="F:ATP binding"/>
    <property type="evidence" value="ECO:0007669"/>
    <property type="project" value="UniProtKB-UniRule"/>
</dbReference>
<feature type="coiled-coil region" evidence="6">
    <location>
        <begin position="237"/>
        <end position="369"/>
    </location>
</feature>
<dbReference type="Pfam" id="PF06470">
    <property type="entry name" value="SMC_hinge"/>
    <property type="match status" value="1"/>
</dbReference>
<dbReference type="GO" id="GO:0030261">
    <property type="term" value="P:chromosome condensation"/>
    <property type="evidence" value="ECO:0007669"/>
    <property type="project" value="InterPro"/>
</dbReference>
<feature type="coiled-coil region" evidence="6">
    <location>
        <begin position="676"/>
        <end position="710"/>
    </location>
</feature>
<name>A0A2N6UKM4_9FIRM</name>
<keyword evidence="3 6" id="KW-0067">ATP-binding</keyword>
<evidence type="ECO:0000256" key="4">
    <source>
        <dbReference type="ARBA" id="ARBA00023054"/>
    </source>
</evidence>
<sequence length="1176" mass="137912">MIYIRLESVELKGFKSFAERTKIKFNNQITAVVGPNGSGKSNIADAIKWVLGEQSVKSLRGKKMDDVIFQGSDRKKPMNMAEVNLSFDNKDRALSSDYDLVKISRRIYRNGDNEYRLNGKRVRLKDVKELFLDTGIGKEGYSVIGQGRIDEILNSSNQERRNIFEEASGIATHKYRREESLKKLSKVDDDLEIIQREWEYKNKDKNKLEIEAKNFDKYHEIEDLLDKKSYYFYIRRSKSLEEKNKELIEDIKNIKKVQEEKTREFDKVNESLLPIADSIRNLEKNYEKICQDILNKEKNIDRLTNKIQLDEQKLSYNQKDLERNKKDFESYDEKIKKYKISLDDQKSKLDQTKNLIKNLEIENEDFLKKKKQNLSTLSNIKNDLLSLKDSEKKLNKLIYDYDIDQKTRLILKERRDKNNKEIKEKISDFEKELTDIKKDLSVFEEEKNTLSKKINDTDENINKIKEKILSDNNQKDLLEKEINQNNLSCKEEISKYKIQKSMIERNDGYFYSVSDFLKKTKNTEIEKYYINTLANLITVKSGYEEIIENLIGQGLQNIVTWSKNDTREIINFVNKNKLGRITFLPLDSIKQNKKPRVDEKEVIAMAYDLVSYDDRLENIINHFLSNTVVVKNIDDAISLSNKIKGYRIISLQLDLINTWGSMAAGVNKSRKSNINILNRNKKINEIKARINNLRNERNELLDSFNNIKIEIEKNKEILVENEQVSLDLKEKYSNKNLELDRKTYQEETFLQRIKELKESLRESSEDEEFKDIEKIKLDLEDIIKKIKNLENQADEKNNLINDLSNQIFKNKNSIEINTRDLNILENRIGEDQNSLINLEENIKFNQKLKISLDKTLENLENEISLSKEKIEKSKNNLDKFEQTKLDLNKEIDDKKKANHELLSLSKNIENELNEYSMKIVQFNYKLEAISKDLKNLEDEIRPFISKPLDKLKENNYEEKELSIKKEDLFDLQKKLGKIGFFDENSKENFKKINEEFEFLDKQKIDLELAKKDIEKMIKKLENDMKDEFIKNFNIIDRKFQRIFKELFMGGNAKLSLDSNELLDAGIDISACPPGKSTKNISLLSGGEKSLTAVALLFAIFETNPAPFSLLDEIDAAMDESNIKRYIDYLKSLSNNTQFIMITHRQTTMQLAEKIHGVTIGDGGISKIYSIDFEQNK</sequence>